<comment type="caution">
    <text evidence="1">The sequence shown here is derived from an EMBL/GenBank/DDBJ whole genome shotgun (WGS) entry which is preliminary data.</text>
</comment>
<evidence type="ECO:0000313" key="1">
    <source>
        <dbReference type="EMBL" id="MCV7422087.1"/>
    </source>
</evidence>
<dbReference type="Proteomes" id="UP001141629">
    <property type="component" value="Unassembled WGS sequence"/>
</dbReference>
<reference evidence="1" key="1">
    <citation type="submission" date="2020-07" db="EMBL/GenBank/DDBJ databases">
        <authorList>
            <person name="Pettersson B.M.F."/>
            <person name="Behra P.R.K."/>
            <person name="Ramesh M."/>
            <person name="Das S."/>
            <person name="Dasgupta S."/>
            <person name="Kirsebom L.A."/>
        </authorList>
    </citation>
    <scope>NUCLEOTIDE SEQUENCE</scope>
    <source>
        <strain evidence="1">DSM 44838</strain>
    </source>
</reference>
<dbReference type="AlphaFoldDB" id="A0A9X2Z5D5"/>
<proteinExistence type="predicted"/>
<gene>
    <name evidence="1" type="ORF">H7K45_16170</name>
</gene>
<dbReference type="EMBL" id="JACKVK010000008">
    <property type="protein sequence ID" value="MCV7422087.1"/>
    <property type="molecule type" value="Genomic_DNA"/>
</dbReference>
<dbReference type="RefSeq" id="WP_263996824.1">
    <property type="nucleotide sequence ID" value="NZ_JACKVK010000008.1"/>
</dbReference>
<evidence type="ECO:0000313" key="2">
    <source>
        <dbReference type="Proteomes" id="UP001141629"/>
    </source>
</evidence>
<keyword evidence="2" id="KW-1185">Reference proteome</keyword>
<sequence length="59" mass="6390">MAILLLHRSSGDIVLETGTAVEYARNHGFDMVLAILDGDDCVKLLHEGDWVATAQPVVL</sequence>
<reference evidence="1" key="2">
    <citation type="journal article" date="2022" name="BMC Genomics">
        <title>Comparative genome analysis of mycobacteria focusing on tRNA and non-coding RNA.</title>
        <authorList>
            <person name="Behra P.R.K."/>
            <person name="Pettersson B.M.F."/>
            <person name="Ramesh M."/>
            <person name="Das S."/>
            <person name="Dasgupta S."/>
            <person name="Kirsebom L.A."/>
        </authorList>
    </citation>
    <scope>NUCLEOTIDE SEQUENCE</scope>
    <source>
        <strain evidence="1">DSM 44838</strain>
    </source>
</reference>
<organism evidence="1 2">
    <name type="scientific">Mycobacterium yunnanensis</name>
    <dbReference type="NCBI Taxonomy" id="368477"/>
    <lineage>
        <taxon>Bacteria</taxon>
        <taxon>Bacillati</taxon>
        <taxon>Actinomycetota</taxon>
        <taxon>Actinomycetes</taxon>
        <taxon>Mycobacteriales</taxon>
        <taxon>Mycobacteriaceae</taxon>
        <taxon>Mycobacterium</taxon>
    </lineage>
</organism>
<protein>
    <submittedName>
        <fullName evidence="1">Uncharacterized protein</fullName>
    </submittedName>
</protein>
<accession>A0A9X2Z5D5</accession>
<name>A0A9X2Z5D5_9MYCO</name>